<feature type="domain" description="Trematode PH-like" evidence="1">
    <location>
        <begin position="20"/>
        <end position="148"/>
    </location>
</feature>
<dbReference type="EMBL" id="QNGE01005469">
    <property type="protein sequence ID" value="KAA3672023.1"/>
    <property type="molecule type" value="Genomic_DNA"/>
</dbReference>
<protein>
    <recommendedName>
        <fullName evidence="1">Trematode PH-like domain-containing protein</fullName>
    </recommendedName>
</protein>
<evidence type="ECO:0000313" key="3">
    <source>
        <dbReference type="Proteomes" id="UP000324629"/>
    </source>
</evidence>
<dbReference type="InterPro" id="IPR057376">
    <property type="entry name" value="PH_trem"/>
</dbReference>
<organism evidence="2 3">
    <name type="scientific">Paragonimus westermani</name>
    <dbReference type="NCBI Taxonomy" id="34504"/>
    <lineage>
        <taxon>Eukaryota</taxon>
        <taxon>Metazoa</taxon>
        <taxon>Spiralia</taxon>
        <taxon>Lophotrochozoa</taxon>
        <taxon>Platyhelminthes</taxon>
        <taxon>Trematoda</taxon>
        <taxon>Digenea</taxon>
        <taxon>Plagiorchiida</taxon>
        <taxon>Troglotremata</taxon>
        <taxon>Troglotrematidae</taxon>
        <taxon>Paragonimus</taxon>
    </lineage>
</organism>
<dbReference type="AlphaFoldDB" id="A0A5J4N957"/>
<reference evidence="2 3" key="1">
    <citation type="journal article" date="2019" name="Gigascience">
        <title>Whole-genome sequence of the oriental lung fluke Paragonimus westermani.</title>
        <authorList>
            <person name="Oey H."/>
            <person name="Zakrzewski M."/>
            <person name="Narain K."/>
            <person name="Devi K.R."/>
            <person name="Agatsuma T."/>
            <person name="Nawaratna S."/>
            <person name="Gobert G.N."/>
            <person name="Jones M.K."/>
            <person name="Ragan M.A."/>
            <person name="McManus D.P."/>
            <person name="Krause L."/>
        </authorList>
    </citation>
    <scope>NUCLEOTIDE SEQUENCE [LARGE SCALE GENOMIC DNA]</scope>
    <source>
        <strain evidence="2 3">IND2009</strain>
    </source>
</reference>
<name>A0A5J4N957_9TREM</name>
<proteinExistence type="predicted"/>
<sequence length="380" mass="43189">MSRHHGPAKSSSSGRQTLSQSRVYFTCYANHIHRTVEGRKHMFSAEEAEKLMQKHIKKKMNPVEIRCMDDGLHFVLTEHKSSKIRKRAYYRDIRHVFIYSLNPQLFMLCVEDSDAKGKKYYESFQCENATDVKKLCELTAEAKASPDSRLTFTPQNGEEYTGENQVVGSNASQMSNVYHQSYSSLTGPTHVYQHDQPVTAYEMKKNVSITTSPRHEMNSRQTVRAGQNIHDKLGSGEYNQLTSAKTPNLGTSQTAFTSGLLSAVSNRLVRSNNPDRITYVPTYSEECLNRNGNHFTNDISHANWNSSLSEYRSRHLSPTEEILGPLELNKIFGKDLSYVDSDRGPIYLYALRVVSKVETYEGEGIKSETNSPNASRYFNH</sequence>
<dbReference type="Pfam" id="PF25356">
    <property type="entry name" value="PH_trem"/>
    <property type="match status" value="1"/>
</dbReference>
<gene>
    <name evidence="2" type="ORF">DEA37_0008704</name>
</gene>
<evidence type="ECO:0000259" key="1">
    <source>
        <dbReference type="Pfam" id="PF25356"/>
    </source>
</evidence>
<evidence type="ECO:0000313" key="2">
    <source>
        <dbReference type="EMBL" id="KAA3672023.1"/>
    </source>
</evidence>
<accession>A0A5J4N957</accession>
<comment type="caution">
    <text evidence="2">The sequence shown here is derived from an EMBL/GenBank/DDBJ whole genome shotgun (WGS) entry which is preliminary data.</text>
</comment>
<keyword evidence="3" id="KW-1185">Reference proteome</keyword>
<dbReference type="Proteomes" id="UP000324629">
    <property type="component" value="Unassembled WGS sequence"/>
</dbReference>